<evidence type="ECO:0000256" key="3">
    <source>
        <dbReference type="ARBA" id="ARBA00023288"/>
    </source>
</evidence>
<dbReference type="AlphaFoldDB" id="A0AAN9XCJ0"/>
<protein>
    <recommendedName>
        <fullName evidence="7">HMA domain-containing protein</fullName>
    </recommendedName>
</protein>
<evidence type="ECO:0000256" key="2">
    <source>
        <dbReference type="ARBA" id="ARBA00022723"/>
    </source>
</evidence>
<evidence type="ECO:0000256" key="4">
    <source>
        <dbReference type="ARBA" id="ARBA00023289"/>
    </source>
</evidence>
<comment type="similarity">
    <text evidence="5">Belongs to the HIPP family.</text>
</comment>
<feature type="region of interest" description="Disordered" evidence="6">
    <location>
        <begin position="122"/>
        <end position="183"/>
    </location>
</feature>
<keyword evidence="3" id="KW-0449">Lipoprotein</keyword>
<proteinExistence type="inferred from homology"/>
<comment type="caution">
    <text evidence="8">The sequence shown here is derived from an EMBL/GenBank/DDBJ whole genome shotgun (WGS) entry which is preliminary data.</text>
</comment>
<dbReference type="InterPro" id="IPR006121">
    <property type="entry name" value="HMA_dom"/>
</dbReference>
<name>A0AAN9XCJ0_PSOTE</name>
<dbReference type="Gene3D" id="3.30.70.100">
    <property type="match status" value="1"/>
</dbReference>
<organism evidence="8 9">
    <name type="scientific">Psophocarpus tetragonolobus</name>
    <name type="common">Winged bean</name>
    <name type="synonym">Dolichos tetragonolobus</name>
    <dbReference type="NCBI Taxonomy" id="3891"/>
    <lineage>
        <taxon>Eukaryota</taxon>
        <taxon>Viridiplantae</taxon>
        <taxon>Streptophyta</taxon>
        <taxon>Embryophyta</taxon>
        <taxon>Tracheophyta</taxon>
        <taxon>Spermatophyta</taxon>
        <taxon>Magnoliopsida</taxon>
        <taxon>eudicotyledons</taxon>
        <taxon>Gunneridae</taxon>
        <taxon>Pentapetalae</taxon>
        <taxon>rosids</taxon>
        <taxon>fabids</taxon>
        <taxon>Fabales</taxon>
        <taxon>Fabaceae</taxon>
        <taxon>Papilionoideae</taxon>
        <taxon>50 kb inversion clade</taxon>
        <taxon>NPAAA clade</taxon>
        <taxon>indigoferoid/millettioid clade</taxon>
        <taxon>Phaseoleae</taxon>
        <taxon>Psophocarpus</taxon>
    </lineage>
</organism>
<dbReference type="PROSITE" id="PS50846">
    <property type="entry name" value="HMA_2"/>
    <property type="match status" value="1"/>
</dbReference>
<reference evidence="8 9" key="1">
    <citation type="submission" date="2024-01" db="EMBL/GenBank/DDBJ databases">
        <title>The genomes of 5 underutilized Papilionoideae crops provide insights into root nodulation and disease resistanc.</title>
        <authorList>
            <person name="Jiang F."/>
        </authorList>
    </citation>
    <scope>NUCLEOTIDE SEQUENCE [LARGE SCALE GENOMIC DNA]</scope>
    <source>
        <strain evidence="8">DUOXIRENSHENG_FW03</strain>
        <tissue evidence="8">Leaves</tissue>
    </source>
</reference>
<dbReference type="PANTHER" id="PTHR45868:SF86">
    <property type="entry name" value="HMA DOMAIN-CONTAINING PROTEIN"/>
    <property type="match status" value="1"/>
</dbReference>
<dbReference type="Proteomes" id="UP001386955">
    <property type="component" value="Unassembled WGS sequence"/>
</dbReference>
<evidence type="ECO:0000256" key="5">
    <source>
        <dbReference type="ARBA" id="ARBA00024045"/>
    </source>
</evidence>
<dbReference type="InterPro" id="IPR036163">
    <property type="entry name" value="HMA_dom_sf"/>
</dbReference>
<dbReference type="SUPFAM" id="SSF55008">
    <property type="entry name" value="HMA, heavy metal-associated domain"/>
    <property type="match status" value="1"/>
</dbReference>
<keyword evidence="1" id="KW-0488">Methylation</keyword>
<gene>
    <name evidence="8" type="ORF">VNO78_22695</name>
</gene>
<dbReference type="Pfam" id="PF00403">
    <property type="entry name" value="HMA"/>
    <property type="match status" value="1"/>
</dbReference>
<dbReference type="EMBL" id="JAYMYS010000006">
    <property type="protein sequence ID" value="KAK7387897.1"/>
    <property type="molecule type" value="Genomic_DNA"/>
</dbReference>
<feature type="domain" description="HMA" evidence="7">
    <location>
        <begin position="53"/>
        <end position="116"/>
    </location>
</feature>
<evidence type="ECO:0000313" key="8">
    <source>
        <dbReference type="EMBL" id="KAK7387897.1"/>
    </source>
</evidence>
<evidence type="ECO:0000256" key="6">
    <source>
        <dbReference type="SAM" id="MobiDB-lite"/>
    </source>
</evidence>
<evidence type="ECO:0000259" key="7">
    <source>
        <dbReference type="PROSITE" id="PS50846"/>
    </source>
</evidence>
<keyword evidence="4" id="KW-0636">Prenylation</keyword>
<dbReference type="GO" id="GO:0046872">
    <property type="term" value="F:metal ion binding"/>
    <property type="evidence" value="ECO:0007669"/>
    <property type="project" value="UniProtKB-KW"/>
</dbReference>
<sequence>MVKLNLSKARKFVSMRLYMLPGTFFFCVLPQDSLMLMDAKSAQVLVPSEPLKYQTWFLKVSIHCEGCRRKVKKVLQSIDGVFTTAVDPQQQKVTITGNVGVETLIRKLMKAGKRAEIWPENVAAGKGKKNKKEKGEAKGAECTRKEEKGMEKSVKEGGERKKKKKKGEEGEGEGGDGGGPSGSVVGQMYPETYFYPPPPLLYLATHNRLCPMAMAAPSYPYFCAANSVHHDPFYRIHSSPSPLLPFDIFSDDNANACSIM</sequence>
<evidence type="ECO:0000256" key="1">
    <source>
        <dbReference type="ARBA" id="ARBA00022481"/>
    </source>
</evidence>
<dbReference type="CDD" id="cd00371">
    <property type="entry name" value="HMA"/>
    <property type="match status" value="1"/>
</dbReference>
<dbReference type="PANTHER" id="PTHR45868">
    <property type="entry name" value="HEAVY METAL-ASSOCIATED ISOPRENYLATED PLANT PROTEIN 33-RELATED"/>
    <property type="match status" value="1"/>
</dbReference>
<feature type="compositionally biased region" description="Basic and acidic residues" evidence="6">
    <location>
        <begin position="133"/>
        <end position="159"/>
    </location>
</feature>
<evidence type="ECO:0000313" key="9">
    <source>
        <dbReference type="Proteomes" id="UP001386955"/>
    </source>
</evidence>
<accession>A0AAN9XCJ0</accession>
<keyword evidence="2" id="KW-0479">Metal-binding</keyword>
<keyword evidence="9" id="KW-1185">Reference proteome</keyword>